<gene>
    <name evidence="3" type="ORF">QBZ16_000698</name>
</gene>
<name>A0AAD9INR3_PROWI</name>
<feature type="region of interest" description="Disordered" evidence="2">
    <location>
        <begin position="1"/>
        <end position="59"/>
    </location>
</feature>
<keyword evidence="4" id="KW-1185">Reference proteome</keyword>
<evidence type="ECO:0008006" key="5">
    <source>
        <dbReference type="Google" id="ProtNLM"/>
    </source>
</evidence>
<evidence type="ECO:0000313" key="4">
    <source>
        <dbReference type="Proteomes" id="UP001255856"/>
    </source>
</evidence>
<dbReference type="EMBL" id="JASFZW010000001">
    <property type="protein sequence ID" value="KAK2080844.1"/>
    <property type="molecule type" value="Genomic_DNA"/>
</dbReference>
<organism evidence="3 4">
    <name type="scientific">Prototheca wickerhamii</name>
    <dbReference type="NCBI Taxonomy" id="3111"/>
    <lineage>
        <taxon>Eukaryota</taxon>
        <taxon>Viridiplantae</taxon>
        <taxon>Chlorophyta</taxon>
        <taxon>core chlorophytes</taxon>
        <taxon>Trebouxiophyceae</taxon>
        <taxon>Chlorellales</taxon>
        <taxon>Chlorellaceae</taxon>
        <taxon>Prototheca</taxon>
    </lineage>
</organism>
<reference evidence="3" key="1">
    <citation type="submission" date="2021-01" db="EMBL/GenBank/DDBJ databases">
        <authorList>
            <person name="Eckstrom K.M.E."/>
        </authorList>
    </citation>
    <scope>NUCLEOTIDE SEQUENCE</scope>
    <source>
        <strain evidence="3">UVCC 0001</strain>
    </source>
</reference>
<feature type="compositionally biased region" description="Basic residues" evidence="2">
    <location>
        <begin position="50"/>
        <end position="59"/>
    </location>
</feature>
<feature type="compositionally biased region" description="Basic and acidic residues" evidence="2">
    <location>
        <begin position="30"/>
        <end position="48"/>
    </location>
</feature>
<feature type="compositionally biased region" description="Polar residues" evidence="2">
    <location>
        <begin position="17"/>
        <end position="29"/>
    </location>
</feature>
<evidence type="ECO:0000256" key="2">
    <source>
        <dbReference type="SAM" id="MobiDB-lite"/>
    </source>
</evidence>
<dbReference type="AlphaFoldDB" id="A0AAD9INR3"/>
<accession>A0AAD9INR3</accession>
<feature type="coiled-coil region" evidence="1">
    <location>
        <begin position="62"/>
        <end position="89"/>
    </location>
</feature>
<keyword evidence="1" id="KW-0175">Coiled coil</keyword>
<evidence type="ECO:0000256" key="1">
    <source>
        <dbReference type="SAM" id="Coils"/>
    </source>
</evidence>
<protein>
    <recommendedName>
        <fullName evidence="5">BZIP domain-containing protein</fullName>
    </recommendedName>
</protein>
<proteinExistence type="predicted"/>
<dbReference type="Proteomes" id="UP001255856">
    <property type="component" value="Unassembled WGS sequence"/>
</dbReference>
<evidence type="ECO:0000313" key="3">
    <source>
        <dbReference type="EMBL" id="KAK2080844.1"/>
    </source>
</evidence>
<comment type="caution">
    <text evidence="3">The sequence shown here is derived from an EMBL/GenBank/DDBJ whole genome shotgun (WGS) entry which is preliminary data.</text>
</comment>
<feature type="compositionally biased region" description="Basic and acidic residues" evidence="2">
    <location>
        <begin position="1"/>
        <end position="15"/>
    </location>
</feature>
<sequence length="386" mass="42879">MRTEDRVGAAPDWDRQGPSSQATAGSSGRSDPRAEPQDPLARQRELNRRAQVRFRQRQRARREAAMAQYQEVRASLEAARAEKRALARQNVLLARLLEHRDRSLGLLQSGAGEAPPSGLGLRRLKPCCLRSEDGFSPAQMALLHADCLYGSSNFFTMPGMALPPKDVQRMRELGPEPVLRMGYWLKQELASLIESLDVAYSSEKEARLNSVLATGTQLGLSADQWANLRLIGEGMRVKLRAIVEEQRRLQACLTEKLACQPDAVASLCGSTQHALEVRAIVDALDQQAFEERDIYCRTTWGIFWGIFRPVQKAKLIVLAEGTTPIDVVRVMDDLDVDHGPVAADADSEEFRKQALLAWDTRAGSGLFERAGGLEARYASNVYPLRT</sequence>